<accession>A0A8H8TWT4</accession>
<dbReference type="GO" id="GO:0016757">
    <property type="term" value="F:glycosyltransferase activity"/>
    <property type="evidence" value="ECO:0007669"/>
    <property type="project" value="InterPro"/>
</dbReference>
<keyword evidence="3" id="KW-1185">Reference proteome</keyword>
<feature type="transmembrane region" description="Helical" evidence="1">
    <location>
        <begin position="274"/>
        <end position="296"/>
    </location>
</feature>
<keyword evidence="1" id="KW-0472">Membrane</keyword>
<name>A0A8H8TWT4_9HELO</name>
<dbReference type="GO" id="GO:0006506">
    <property type="term" value="P:GPI anchor biosynthetic process"/>
    <property type="evidence" value="ECO:0007669"/>
    <property type="project" value="InterPro"/>
</dbReference>
<keyword evidence="1" id="KW-0812">Transmembrane</keyword>
<keyword evidence="1" id="KW-1133">Transmembrane helix</keyword>
<comment type="caution">
    <text evidence="2">The sequence shown here is derived from an EMBL/GenBank/DDBJ whole genome shotgun (WGS) entry which is preliminary data.</text>
</comment>
<dbReference type="PANTHER" id="PTHR31410">
    <property type="entry name" value="TRANSMEMBRANE PROTEIN 246"/>
    <property type="match status" value="1"/>
</dbReference>
<dbReference type="RefSeq" id="XP_031004057.1">
    <property type="nucleotide sequence ID" value="XM_031150898.1"/>
</dbReference>
<sequence length="437" mass="50829">MVPIRNLRILLQRILFSSAGKVFIISSICWLLVIQYCRNRYWREPHSAFFQSEHVYDLQYSEYREEQANEFIDRAHDPNVKLAKASSHPDICAAFVTVKREKKQYIDAGIGSMLEGLTDEERSKLYAYVFFANTDPTVHPTWNQPWLKNAVDAALSYNVNATVMEHLRELEGKRNFYEKGVYVKLELIKLGSDYLYALDYCYEIGAPYIAMFEGDIILADGWMIKTRKALGEIEKYAGVEGEKYWNWIYLRIFYTETSVGWEETDFMYHYKGSIFATAAILGYVILFLTRCFVPSTRRYLDNWAIAVICLATIPAFVSLLFMVGKNSLYPRNGVFKMNKFGCCTQALIFPRTQVPELASYLRAIGTGQTDTMIENYADERGKQRLALRPQLVQHVGLESSRDNNFQNSQSTWSFWFEEYNPDTLRKEHDALTRELEH</sequence>
<gene>
    <name evidence="2" type="ORF">LHYA1_G005957</name>
</gene>
<dbReference type="Proteomes" id="UP000431533">
    <property type="component" value="Unassembled WGS sequence"/>
</dbReference>
<protein>
    <submittedName>
        <fullName evidence="2">Uncharacterized protein</fullName>
    </submittedName>
</protein>
<dbReference type="GeneID" id="41986155"/>
<dbReference type="EMBL" id="QGMH01000100">
    <property type="protein sequence ID" value="TVY25269.1"/>
    <property type="molecule type" value="Genomic_DNA"/>
</dbReference>
<proteinExistence type="predicted"/>
<reference evidence="2 3" key="1">
    <citation type="submission" date="2018-05" db="EMBL/GenBank/DDBJ databases">
        <title>Genome sequencing and assembly of the regulated plant pathogen Lachnellula willkommii and related sister species for the development of diagnostic species identification markers.</title>
        <authorList>
            <person name="Giroux E."/>
            <person name="Bilodeau G."/>
        </authorList>
    </citation>
    <scope>NUCLEOTIDE SEQUENCE [LARGE SCALE GENOMIC DNA]</scope>
    <source>
        <strain evidence="2 3">CBS 185.66</strain>
    </source>
</reference>
<dbReference type="GO" id="GO:0000139">
    <property type="term" value="C:Golgi membrane"/>
    <property type="evidence" value="ECO:0007669"/>
    <property type="project" value="InterPro"/>
</dbReference>
<dbReference type="AlphaFoldDB" id="A0A8H8TWT4"/>
<evidence type="ECO:0000313" key="2">
    <source>
        <dbReference type="EMBL" id="TVY25269.1"/>
    </source>
</evidence>
<dbReference type="OrthoDB" id="2016523at2759"/>
<evidence type="ECO:0000313" key="3">
    <source>
        <dbReference type="Proteomes" id="UP000431533"/>
    </source>
</evidence>
<dbReference type="PANTHER" id="PTHR31410:SF1">
    <property type="entry name" value="POST-GPI ATTACHMENT TO PROTEINS FACTOR 4"/>
    <property type="match status" value="1"/>
</dbReference>
<dbReference type="CDD" id="cd22189">
    <property type="entry name" value="PGAP4-like_fungal"/>
    <property type="match status" value="1"/>
</dbReference>
<feature type="transmembrane region" description="Helical" evidence="1">
    <location>
        <begin position="14"/>
        <end position="34"/>
    </location>
</feature>
<feature type="transmembrane region" description="Helical" evidence="1">
    <location>
        <begin position="302"/>
        <end position="323"/>
    </location>
</feature>
<evidence type="ECO:0000256" key="1">
    <source>
        <dbReference type="SAM" id="Phobius"/>
    </source>
</evidence>
<dbReference type="InterPro" id="IPR029675">
    <property type="entry name" value="PGAP4"/>
</dbReference>
<organism evidence="2 3">
    <name type="scientific">Lachnellula hyalina</name>
    <dbReference type="NCBI Taxonomy" id="1316788"/>
    <lineage>
        <taxon>Eukaryota</taxon>
        <taxon>Fungi</taxon>
        <taxon>Dikarya</taxon>
        <taxon>Ascomycota</taxon>
        <taxon>Pezizomycotina</taxon>
        <taxon>Leotiomycetes</taxon>
        <taxon>Helotiales</taxon>
        <taxon>Lachnaceae</taxon>
        <taxon>Lachnellula</taxon>
    </lineage>
</organism>